<evidence type="ECO:0000313" key="7">
    <source>
        <dbReference type="RefSeq" id="XP_022313061.1"/>
    </source>
</evidence>
<evidence type="ECO:0000256" key="4">
    <source>
        <dbReference type="ARBA" id="ARBA00023136"/>
    </source>
</evidence>
<dbReference type="PANTHER" id="PTHR10671:SF108">
    <property type="entry name" value="CLAUDIN FAMILY PROTEIN-RELATED"/>
    <property type="match status" value="1"/>
</dbReference>
<accession>A0A8B8CEN9</accession>
<evidence type="ECO:0000256" key="2">
    <source>
        <dbReference type="ARBA" id="ARBA00022692"/>
    </source>
</evidence>
<dbReference type="PANTHER" id="PTHR10671">
    <property type="entry name" value="EPITHELIAL MEMBRANE PROTEIN-RELATED"/>
    <property type="match status" value="1"/>
</dbReference>
<name>A0A8B8CEN9_CRAVI</name>
<dbReference type="Proteomes" id="UP000694844">
    <property type="component" value="Chromosome 2"/>
</dbReference>
<feature type="transmembrane region" description="Helical" evidence="5">
    <location>
        <begin position="155"/>
        <end position="176"/>
    </location>
</feature>
<dbReference type="AlphaFoldDB" id="A0A8B8CEN9"/>
<reference evidence="7" key="1">
    <citation type="submission" date="2025-08" db="UniProtKB">
        <authorList>
            <consortium name="RefSeq"/>
        </authorList>
    </citation>
    <scope>IDENTIFICATION</scope>
    <source>
        <tissue evidence="7">Whole sample</tissue>
    </source>
</reference>
<dbReference type="RefSeq" id="XP_022313061.1">
    <property type="nucleotide sequence ID" value="XM_022457353.1"/>
</dbReference>
<dbReference type="Gene3D" id="1.20.140.150">
    <property type="match status" value="1"/>
</dbReference>
<comment type="subcellular location">
    <subcellularLocation>
        <location evidence="1">Membrane</location>
        <topology evidence="1">Multi-pass membrane protein</topology>
    </subcellularLocation>
</comment>
<keyword evidence="4 5" id="KW-0472">Membrane</keyword>
<gene>
    <name evidence="7" type="primary">LOC111118062</name>
</gene>
<evidence type="ECO:0000256" key="1">
    <source>
        <dbReference type="ARBA" id="ARBA00004141"/>
    </source>
</evidence>
<dbReference type="InterPro" id="IPR004031">
    <property type="entry name" value="PMP22/EMP/MP20/Claudin"/>
</dbReference>
<evidence type="ECO:0000256" key="5">
    <source>
        <dbReference type="SAM" id="Phobius"/>
    </source>
</evidence>
<dbReference type="Pfam" id="PF00822">
    <property type="entry name" value="PMP22_Claudin"/>
    <property type="match status" value="1"/>
</dbReference>
<evidence type="ECO:0000313" key="6">
    <source>
        <dbReference type="Proteomes" id="UP000694844"/>
    </source>
</evidence>
<keyword evidence="2 5" id="KW-0812">Transmembrane</keyword>
<dbReference type="GeneID" id="111118062"/>
<dbReference type="InterPro" id="IPR050579">
    <property type="entry name" value="PMP-22/EMP/MP20-like"/>
</dbReference>
<keyword evidence="6" id="KW-1185">Reference proteome</keyword>
<sequence length="201" mass="22653">MYKLRLGQSYLSLGAFVCYAITLLFFIICFCSNHWWYFRLDGKVINMGLWTGCWQSDSGQTECSKAIFDNKVFKTGGGSDWYHGTRILMTCALIAIFLQEFALIGFLCINELDRYRQKLAGAVLGFSFVTVICLTVVLIIISHQVSKAKSGKTGWSHDLAGVCFIPITCLILLLFLERYFQDHGHLCCNSLNILTENLTGV</sequence>
<dbReference type="PROSITE" id="PS01346">
    <property type="entry name" value="CLAUDIN"/>
    <property type="match status" value="1"/>
</dbReference>
<protein>
    <submittedName>
        <fullName evidence="7">Uncharacterized protein LOC111118062 isoform X2</fullName>
    </submittedName>
</protein>
<dbReference type="InterPro" id="IPR017974">
    <property type="entry name" value="Claudin_CS"/>
</dbReference>
<feature type="transmembrane region" description="Helical" evidence="5">
    <location>
        <begin position="121"/>
        <end position="143"/>
    </location>
</feature>
<evidence type="ECO:0000256" key="3">
    <source>
        <dbReference type="ARBA" id="ARBA00022989"/>
    </source>
</evidence>
<organism evidence="6 7">
    <name type="scientific">Crassostrea virginica</name>
    <name type="common">Eastern oyster</name>
    <dbReference type="NCBI Taxonomy" id="6565"/>
    <lineage>
        <taxon>Eukaryota</taxon>
        <taxon>Metazoa</taxon>
        <taxon>Spiralia</taxon>
        <taxon>Lophotrochozoa</taxon>
        <taxon>Mollusca</taxon>
        <taxon>Bivalvia</taxon>
        <taxon>Autobranchia</taxon>
        <taxon>Pteriomorphia</taxon>
        <taxon>Ostreida</taxon>
        <taxon>Ostreoidea</taxon>
        <taxon>Ostreidae</taxon>
        <taxon>Crassostrea</taxon>
    </lineage>
</organism>
<feature type="transmembrane region" description="Helical" evidence="5">
    <location>
        <begin position="87"/>
        <end position="109"/>
    </location>
</feature>
<dbReference type="GO" id="GO:0005886">
    <property type="term" value="C:plasma membrane"/>
    <property type="evidence" value="ECO:0007669"/>
    <property type="project" value="TreeGrafter"/>
</dbReference>
<proteinExistence type="predicted"/>
<keyword evidence="3 5" id="KW-1133">Transmembrane helix</keyword>
<feature type="transmembrane region" description="Helical" evidence="5">
    <location>
        <begin position="12"/>
        <end position="37"/>
    </location>
</feature>
<dbReference type="OrthoDB" id="6127209at2759"/>